<evidence type="ECO:0000313" key="2">
    <source>
        <dbReference type="Proteomes" id="UP000319004"/>
    </source>
</evidence>
<dbReference type="RefSeq" id="WP_145388712.1">
    <property type="nucleotide sequence ID" value="NZ_CP037423.1"/>
</dbReference>
<sequence length="84" mass="9785">MVRFERGKTYSHIDVQERFRFGKPQQAKDWINEHAIPYLRVNNGKIWEMVGDHIIAAITAAAMPHSEWQGIRERRATESNGAHQ</sequence>
<dbReference type="EMBL" id="CP037423">
    <property type="protein sequence ID" value="QDV44357.1"/>
    <property type="molecule type" value="Genomic_DNA"/>
</dbReference>
<accession>A0A518HU71</accession>
<keyword evidence="2" id="KW-1185">Reference proteome</keyword>
<dbReference type="KEGG" id="snep:Enr13x_42220"/>
<evidence type="ECO:0008006" key="3">
    <source>
        <dbReference type="Google" id="ProtNLM"/>
    </source>
</evidence>
<dbReference type="Proteomes" id="UP000319004">
    <property type="component" value="Chromosome"/>
</dbReference>
<evidence type="ECO:0000313" key="1">
    <source>
        <dbReference type="EMBL" id="QDV44357.1"/>
    </source>
</evidence>
<proteinExistence type="predicted"/>
<protein>
    <recommendedName>
        <fullName evidence="3">DUF4224 domain-containing protein</fullName>
    </recommendedName>
</protein>
<gene>
    <name evidence="1" type="ORF">Enr13x_42220</name>
</gene>
<organism evidence="1 2">
    <name type="scientific">Stieleria neptunia</name>
    <dbReference type="NCBI Taxonomy" id="2527979"/>
    <lineage>
        <taxon>Bacteria</taxon>
        <taxon>Pseudomonadati</taxon>
        <taxon>Planctomycetota</taxon>
        <taxon>Planctomycetia</taxon>
        <taxon>Pirellulales</taxon>
        <taxon>Pirellulaceae</taxon>
        <taxon>Stieleria</taxon>
    </lineage>
</organism>
<reference evidence="1 2" key="1">
    <citation type="submission" date="2019-03" db="EMBL/GenBank/DDBJ databases">
        <title>Deep-cultivation of Planctomycetes and their phenomic and genomic characterization uncovers novel biology.</title>
        <authorList>
            <person name="Wiegand S."/>
            <person name="Jogler M."/>
            <person name="Boedeker C."/>
            <person name="Pinto D."/>
            <person name="Vollmers J."/>
            <person name="Rivas-Marin E."/>
            <person name="Kohn T."/>
            <person name="Peeters S.H."/>
            <person name="Heuer A."/>
            <person name="Rast P."/>
            <person name="Oberbeckmann S."/>
            <person name="Bunk B."/>
            <person name="Jeske O."/>
            <person name="Meyerdierks A."/>
            <person name="Storesund J.E."/>
            <person name="Kallscheuer N."/>
            <person name="Luecker S."/>
            <person name="Lage O.M."/>
            <person name="Pohl T."/>
            <person name="Merkel B.J."/>
            <person name="Hornburger P."/>
            <person name="Mueller R.-W."/>
            <person name="Bruemmer F."/>
            <person name="Labrenz M."/>
            <person name="Spormann A.M."/>
            <person name="Op den Camp H."/>
            <person name="Overmann J."/>
            <person name="Amann R."/>
            <person name="Jetten M.S.M."/>
            <person name="Mascher T."/>
            <person name="Medema M.H."/>
            <person name="Devos D.P."/>
            <person name="Kaster A.-K."/>
            <person name="Ovreas L."/>
            <person name="Rohde M."/>
            <person name="Galperin M.Y."/>
            <person name="Jogler C."/>
        </authorList>
    </citation>
    <scope>NUCLEOTIDE SEQUENCE [LARGE SCALE GENOMIC DNA]</scope>
    <source>
        <strain evidence="1 2">Enr13</strain>
    </source>
</reference>
<name>A0A518HU71_9BACT</name>
<dbReference type="AlphaFoldDB" id="A0A518HU71"/>